<accession>A0A1Y1UX65</accession>
<sequence>MLLRRFIILLCCCFVYHVFAVSTFIDQGKRAELFEITEYTMPNLKIYMPDEEFIKFKNAFVHEHHNKFSVVMESMKSFIKSYFIHFKTINFKDFFPYDHFEEILPELKIGEDGFPGYAIEDVLNGFDFNPEHYNINLNEEEVAQYVMESNPYYNINRIVEVVFSLELASHHNLEELYYLMFPITDEEEEEEEEDSIAIESPTTETSELFKTKKAKMIFELNGEQNLFDKITFKIGGNYSRSFQKPGYNLKIRGEKDLYGRSQFKLRADSNDPTMMRTKLISDIHNRLGLPSVSSTYVQLYINDEFMGLYTFNDAYKVSWIEKVYGEKEAKNLYKCDTMEDLLPKYFDGCTNENEEERNNTSEWIEFLTAVEHATSAADLEAIFEIDHFLYEMAIDYLTGAYDHIQNRHNYYMYKQPNGKWIYLSHDFDHDFGQMSYFFNAPVTTTLRKINLLKILIFRDTTRFEEILSDVVQRVFHPAILFPYIDGIKTYIKPFVIKDKTPDAKGYYPGHLNTDGIDKNFTLEQWDAYSEFTNGYSDTESYGLKYWILMRYRFVCDYYQLECDATYLDENYKFPVVTELDVDYNELILLDKPLDDEEPLTYYSSEIPTKTFFEIVPETQTQTIDTITTTTTTVESTPTKIIVDLLDDDITTTTVESTPTEIIVDLLDDAVTKIEENDESNTEEEEEEDHATSTINEIKTITKTIVMIQSTILN</sequence>
<feature type="signal peptide" evidence="1">
    <location>
        <begin position="1"/>
        <end position="20"/>
    </location>
</feature>
<dbReference type="Pfam" id="PF08757">
    <property type="entry name" value="CotH"/>
    <property type="match status" value="1"/>
</dbReference>
<comment type="caution">
    <text evidence="2">The sequence shown here is derived from an EMBL/GenBank/DDBJ whole genome shotgun (WGS) entry which is preliminary data.</text>
</comment>
<gene>
    <name evidence="2" type="ORF">BCR36DRAFT_337081</name>
</gene>
<dbReference type="PANTHER" id="PTHR40050">
    <property type="entry name" value="INNER SPORE COAT PROTEIN H"/>
    <property type="match status" value="1"/>
</dbReference>
<evidence type="ECO:0000256" key="1">
    <source>
        <dbReference type="SAM" id="SignalP"/>
    </source>
</evidence>
<dbReference type="Proteomes" id="UP000193719">
    <property type="component" value="Unassembled WGS sequence"/>
</dbReference>
<dbReference type="PANTHER" id="PTHR40050:SF1">
    <property type="entry name" value="INNER SPORE COAT PROTEIN H"/>
    <property type="match status" value="1"/>
</dbReference>
<reference evidence="2 3" key="2">
    <citation type="submission" date="2016-08" db="EMBL/GenBank/DDBJ databases">
        <title>Pervasive Adenine N6-methylation of Active Genes in Fungi.</title>
        <authorList>
            <consortium name="DOE Joint Genome Institute"/>
            <person name="Mondo S.J."/>
            <person name="Dannebaum R.O."/>
            <person name="Kuo R.C."/>
            <person name="Labutti K."/>
            <person name="Haridas S."/>
            <person name="Kuo A."/>
            <person name="Salamov A."/>
            <person name="Ahrendt S.R."/>
            <person name="Lipzen A."/>
            <person name="Sullivan W."/>
            <person name="Andreopoulos W.B."/>
            <person name="Clum A."/>
            <person name="Lindquist E."/>
            <person name="Daum C."/>
            <person name="Ramamoorthy G.K."/>
            <person name="Gryganskyi A."/>
            <person name="Culley D."/>
            <person name="Magnuson J.K."/>
            <person name="James T.Y."/>
            <person name="O'Malley M.A."/>
            <person name="Stajich J.E."/>
            <person name="Spatafora J.W."/>
            <person name="Visel A."/>
            <person name="Grigoriev I.V."/>
        </authorList>
    </citation>
    <scope>NUCLEOTIDE SEQUENCE [LARGE SCALE GENOMIC DNA]</scope>
    <source>
        <strain evidence="3">finn</strain>
    </source>
</reference>
<keyword evidence="3" id="KW-1185">Reference proteome</keyword>
<keyword evidence="1" id="KW-0732">Signal</keyword>
<evidence type="ECO:0000313" key="2">
    <source>
        <dbReference type="EMBL" id="ORX42709.1"/>
    </source>
</evidence>
<dbReference type="EMBL" id="MCFH01000061">
    <property type="protein sequence ID" value="ORX42709.1"/>
    <property type="molecule type" value="Genomic_DNA"/>
</dbReference>
<organism evidence="2 3">
    <name type="scientific">Piromyces finnis</name>
    <dbReference type="NCBI Taxonomy" id="1754191"/>
    <lineage>
        <taxon>Eukaryota</taxon>
        <taxon>Fungi</taxon>
        <taxon>Fungi incertae sedis</taxon>
        <taxon>Chytridiomycota</taxon>
        <taxon>Chytridiomycota incertae sedis</taxon>
        <taxon>Neocallimastigomycetes</taxon>
        <taxon>Neocallimastigales</taxon>
        <taxon>Neocallimastigaceae</taxon>
        <taxon>Piromyces</taxon>
    </lineage>
</organism>
<protein>
    <submittedName>
        <fullName evidence="2">Coth-domain-containing protein</fullName>
    </submittedName>
</protein>
<dbReference type="AlphaFoldDB" id="A0A1Y1UX65"/>
<evidence type="ECO:0000313" key="3">
    <source>
        <dbReference type="Proteomes" id="UP000193719"/>
    </source>
</evidence>
<reference evidence="2 3" key="1">
    <citation type="submission" date="2016-08" db="EMBL/GenBank/DDBJ databases">
        <title>Genomes of anaerobic fungi encode conserved fungal cellulosomes for biomass hydrolysis.</title>
        <authorList>
            <consortium name="DOE Joint Genome Institute"/>
            <person name="Haitjema C.H."/>
            <person name="Gilmore S.P."/>
            <person name="Henske J.K."/>
            <person name="Solomon K.V."/>
            <person name="De Groot R."/>
            <person name="Kuo A."/>
            <person name="Mondo S.J."/>
            <person name="Salamov A.A."/>
            <person name="Labutti K."/>
            <person name="Zhao Z."/>
            <person name="Chiniquy J."/>
            <person name="Barry K."/>
            <person name="Brewer H.M."/>
            <person name="Purvine S.O."/>
            <person name="Wright A.T."/>
            <person name="Boxma B."/>
            <person name="Van Alen T."/>
            <person name="Hackstein J.H."/>
            <person name="Baker S.E."/>
            <person name="Grigoriev I.V."/>
            <person name="O'Malley M.A."/>
        </authorList>
    </citation>
    <scope>NUCLEOTIDE SEQUENCE [LARGE SCALE GENOMIC DNA]</scope>
    <source>
        <strain evidence="3">finn</strain>
    </source>
</reference>
<dbReference type="InterPro" id="IPR014867">
    <property type="entry name" value="Spore_coat_CotH_CotH2/3/7"/>
</dbReference>
<feature type="chain" id="PRO_5012440541" evidence="1">
    <location>
        <begin position="21"/>
        <end position="713"/>
    </location>
</feature>
<dbReference type="OrthoDB" id="2145274at2759"/>
<name>A0A1Y1UX65_9FUNG</name>
<proteinExistence type="predicted"/>